<evidence type="ECO:0000313" key="2">
    <source>
        <dbReference type="Proteomes" id="UP000236413"/>
    </source>
</evidence>
<reference evidence="1 2" key="1">
    <citation type="submission" date="2018-04" db="EMBL/GenBank/DDBJ databases">
        <title>Chryseobacterium oncorhynchi 701B-08T from rainbow trout, and Chryseobacterium viscerum 687B-08T from diseased fish.</title>
        <authorList>
            <person name="Jeong J.-J."/>
            <person name="Lee Y.J."/>
            <person name="Pathiraja D."/>
            <person name="Park B."/>
            <person name="Choi I.-G."/>
            <person name="Kim K.D."/>
        </authorList>
    </citation>
    <scope>NUCLEOTIDE SEQUENCE [LARGE SCALE GENOMIC DNA]</scope>
    <source>
        <strain evidence="1 2">687B-08</strain>
    </source>
</reference>
<evidence type="ECO:0000313" key="1">
    <source>
        <dbReference type="EMBL" id="PWN64228.1"/>
    </source>
</evidence>
<name>A0A316WZ10_9FLAO</name>
<dbReference type="RefSeq" id="WP_103234962.1">
    <property type="nucleotide sequence ID" value="NZ_PPEG02000002.1"/>
</dbReference>
<dbReference type="EMBL" id="PPEG02000002">
    <property type="protein sequence ID" value="PWN64228.1"/>
    <property type="molecule type" value="Genomic_DNA"/>
</dbReference>
<protein>
    <submittedName>
        <fullName evidence="1">Uncharacterized protein</fullName>
    </submittedName>
</protein>
<proteinExistence type="predicted"/>
<sequence length="285" mass="32620">MEENNVTNRDKLKTYFETGKHPTQGQFSDLIDSLKHKEDVLTNKEMVILANRLAIIDNAFAYYRTNNIGNLEFQTVVISQDEEDQVITVRETNNTMEKQFFLGSAPYTIKLKGISGETLKATEYYLLNCQISQSYTIARLFGNGLDAISDGFEFGVLESKILSLQIFKQDFGQNVKIVNTKIKFVNKTGMLIQYRVDGGLWSDKFKAEDTVTNHYDVQDYLSFFYKADLREINQSIQCDIYDSDNDSLLATSHLYGGQIQDAWYGGQIAGIRNIRIECNYSKNEK</sequence>
<accession>A0A316WZ10</accession>
<gene>
    <name evidence="1" type="ORF">C1634_006430</name>
</gene>
<dbReference type="AlphaFoldDB" id="A0A316WZ10"/>
<comment type="caution">
    <text evidence="1">The sequence shown here is derived from an EMBL/GenBank/DDBJ whole genome shotgun (WGS) entry which is preliminary data.</text>
</comment>
<dbReference type="Proteomes" id="UP000236413">
    <property type="component" value="Unassembled WGS sequence"/>
</dbReference>
<organism evidence="1 2">
    <name type="scientific">Chryseobacterium viscerum</name>
    <dbReference type="NCBI Taxonomy" id="1037377"/>
    <lineage>
        <taxon>Bacteria</taxon>
        <taxon>Pseudomonadati</taxon>
        <taxon>Bacteroidota</taxon>
        <taxon>Flavobacteriia</taxon>
        <taxon>Flavobacteriales</taxon>
        <taxon>Weeksellaceae</taxon>
        <taxon>Chryseobacterium group</taxon>
        <taxon>Chryseobacterium</taxon>
    </lineage>
</organism>